<accession>A0ABN0N9Q9</accession>
<dbReference type="EMBL" id="AVPH01000105">
    <property type="protein sequence ID" value="ERE14894.1"/>
    <property type="molecule type" value="Genomic_DNA"/>
</dbReference>
<name>A0ABN0N9Q9_9NEIS</name>
<protein>
    <submittedName>
        <fullName evidence="1">Uncharacterized protein</fullName>
    </submittedName>
</protein>
<keyword evidence="2" id="KW-1185">Reference proteome</keyword>
<evidence type="ECO:0000313" key="1">
    <source>
        <dbReference type="EMBL" id="ERE14894.1"/>
    </source>
</evidence>
<proteinExistence type="predicted"/>
<sequence length="51" mass="5171">PPLLAACATLPTGPTVAVMPAPGKPFDVFAQEEQQCRAYAANNSRAAAADA</sequence>
<reference evidence="1 2" key="1">
    <citation type="journal article" date="2013" name="Genome Announc.">
        <title>Genome Sequence of the Pigment-Producing Bacterium Pseudogulbenkiania ferrooxidans, Isolated from Loktak Lake.</title>
        <authorList>
            <person name="Puranik S."/>
            <person name="Talkal R."/>
            <person name="Qureshi A."/>
            <person name="Khardenavis A."/>
            <person name="Kapley A."/>
            <person name="Purohit H.J."/>
        </authorList>
    </citation>
    <scope>NUCLEOTIDE SEQUENCE [LARGE SCALE GENOMIC DNA]</scope>
    <source>
        <strain evidence="1 2">EGD-HP2</strain>
    </source>
</reference>
<dbReference type="Proteomes" id="UP000016426">
    <property type="component" value="Unassembled WGS sequence"/>
</dbReference>
<evidence type="ECO:0000313" key="2">
    <source>
        <dbReference type="Proteomes" id="UP000016426"/>
    </source>
</evidence>
<gene>
    <name evidence="1" type="ORF">O166_23265</name>
</gene>
<organism evidence="1 2">
    <name type="scientific">Pseudogulbenkiania ferrooxidans EGD-HP2</name>
    <dbReference type="NCBI Taxonomy" id="1388764"/>
    <lineage>
        <taxon>Bacteria</taxon>
        <taxon>Pseudomonadati</taxon>
        <taxon>Pseudomonadota</taxon>
        <taxon>Betaproteobacteria</taxon>
        <taxon>Neisseriales</taxon>
        <taxon>Chromobacteriaceae</taxon>
        <taxon>Pseudogulbenkiania</taxon>
    </lineage>
</organism>
<comment type="caution">
    <text evidence="1">The sequence shown here is derived from an EMBL/GenBank/DDBJ whole genome shotgun (WGS) entry which is preliminary data.</text>
</comment>
<feature type="non-terminal residue" evidence="1">
    <location>
        <position position="1"/>
    </location>
</feature>
<feature type="non-terminal residue" evidence="1">
    <location>
        <position position="51"/>
    </location>
</feature>